<dbReference type="AlphaFoldDB" id="A0A7H0H5L3"/>
<evidence type="ECO:0000313" key="1">
    <source>
        <dbReference type="EMBL" id="QNP55829.1"/>
    </source>
</evidence>
<protein>
    <submittedName>
        <fullName evidence="1">2'-5' RNA ligase family protein</fullName>
    </submittedName>
</protein>
<keyword evidence="2" id="KW-1185">Reference proteome</keyword>
<dbReference type="Pfam" id="PF13563">
    <property type="entry name" value="2_5_RNA_ligase2"/>
    <property type="match status" value="1"/>
</dbReference>
<dbReference type="SUPFAM" id="SSF55144">
    <property type="entry name" value="LigT-like"/>
    <property type="match status" value="1"/>
</dbReference>
<dbReference type="GO" id="GO:0016874">
    <property type="term" value="F:ligase activity"/>
    <property type="evidence" value="ECO:0007669"/>
    <property type="project" value="UniProtKB-KW"/>
</dbReference>
<dbReference type="RefSeq" id="WP_187720958.1">
    <property type="nucleotide sequence ID" value="NZ_BAABBL010000010.1"/>
</dbReference>
<name>A0A7H0H5L3_9ACTN</name>
<sequence length="201" mass="21236">MTTEPVIDADFVEWHGGCPHALVWAVDLDRDDVTALTARARARLTPLLLRRYARQPHLTLAYAGLAPTPGATPTDGVYGDAEFAADLAALVSAAVAPFDLVIGAFGSFAGAPYLTADGAGVASLHEALEARPGPYTPHVTIGLYATRAPLAPIISSFADWTETLVVHVPTVSLLRYETHDVAGPLEPVGRFDLATRAWTPA</sequence>
<proteinExistence type="predicted"/>
<dbReference type="Proteomes" id="UP000516117">
    <property type="component" value="Chromosome"/>
</dbReference>
<evidence type="ECO:0000313" key="2">
    <source>
        <dbReference type="Proteomes" id="UP000516117"/>
    </source>
</evidence>
<gene>
    <name evidence="1" type="ORF">H9L22_17205</name>
</gene>
<dbReference type="Gene3D" id="3.90.1140.10">
    <property type="entry name" value="Cyclic phosphodiesterase"/>
    <property type="match status" value="1"/>
</dbReference>
<keyword evidence="1" id="KW-0436">Ligase</keyword>
<reference evidence="1 2" key="1">
    <citation type="submission" date="2020-08" db="EMBL/GenBank/DDBJ databases">
        <title>Genome sequence of Tessaracoccus defluvii JCM 17540T.</title>
        <authorList>
            <person name="Hyun D.-W."/>
            <person name="Bae J.-W."/>
        </authorList>
    </citation>
    <scope>NUCLEOTIDE SEQUENCE [LARGE SCALE GENOMIC DNA]</scope>
    <source>
        <strain evidence="1 2">JCM 17540</strain>
    </source>
</reference>
<dbReference type="EMBL" id="CP060789">
    <property type="protein sequence ID" value="QNP55829.1"/>
    <property type="molecule type" value="Genomic_DNA"/>
</dbReference>
<organism evidence="1 2">
    <name type="scientific">Tessaracoccus defluvii</name>
    <dbReference type="NCBI Taxonomy" id="1285901"/>
    <lineage>
        <taxon>Bacteria</taxon>
        <taxon>Bacillati</taxon>
        <taxon>Actinomycetota</taxon>
        <taxon>Actinomycetes</taxon>
        <taxon>Propionibacteriales</taxon>
        <taxon>Propionibacteriaceae</taxon>
        <taxon>Tessaracoccus</taxon>
    </lineage>
</organism>
<dbReference type="KEGG" id="tdf:H9L22_17205"/>
<accession>A0A7H0H5L3</accession>
<dbReference type="InterPro" id="IPR009097">
    <property type="entry name" value="Cyclic_Pdiesterase"/>
</dbReference>